<evidence type="ECO:0000256" key="1">
    <source>
        <dbReference type="ARBA" id="ARBA00000085"/>
    </source>
</evidence>
<dbReference type="SUPFAM" id="SSF55874">
    <property type="entry name" value="ATPase domain of HSP90 chaperone/DNA topoisomerase II/histidine kinase"/>
    <property type="match status" value="1"/>
</dbReference>
<comment type="catalytic activity">
    <reaction evidence="1">
        <text>ATP + protein L-histidine = ADP + protein N-phospho-L-histidine.</text>
        <dbReference type="EC" id="2.7.13.3"/>
    </reaction>
</comment>
<dbReference type="SMART" id="SM00086">
    <property type="entry name" value="PAC"/>
    <property type="match status" value="4"/>
</dbReference>
<dbReference type="InterPro" id="IPR013656">
    <property type="entry name" value="PAS_4"/>
</dbReference>
<evidence type="ECO:0000313" key="12">
    <source>
        <dbReference type="Proteomes" id="UP000658514"/>
    </source>
</evidence>
<dbReference type="Gene3D" id="3.30.450.20">
    <property type="entry name" value="PAS domain"/>
    <property type="match status" value="4"/>
</dbReference>
<dbReference type="InterPro" id="IPR003594">
    <property type="entry name" value="HATPase_dom"/>
</dbReference>
<dbReference type="Gene3D" id="1.10.287.130">
    <property type="match status" value="1"/>
</dbReference>
<dbReference type="SMART" id="SM00387">
    <property type="entry name" value="HATPase_c"/>
    <property type="match status" value="1"/>
</dbReference>
<feature type="domain" description="PAS" evidence="9">
    <location>
        <begin position="73"/>
        <end position="145"/>
    </location>
</feature>
<keyword evidence="6" id="KW-0902">Two-component regulatory system</keyword>
<feature type="coiled-coil region" evidence="7">
    <location>
        <begin position="573"/>
        <end position="600"/>
    </location>
</feature>
<sequence>MTQFSSSHDEISPESVFLETESVASLKQEIITLRQRVAQLEQELANLWESPSLQQKTILELEAKSFFQPAREEHQALMTILEASADFIGIASMTGQPFYLNPAGMKLVGLQDMEETKTKHLSDFILPEDMELFQESILPTVIQEGYWQSEFRFRHLVTGEPILIDYTLFLVKDPVTNQPIGLATISRDIRDRKCTEQRLLEQTQLLQSVWEGVDYGIFVFDVLDNGQEFRFVDYNPAIARSRTVDMPSILGKTLAEAMSKDMAALYRQHYAEAVHSGTTSFFEEHFCANGQETWWSVSVTPLKDSSSRIHQIVVTATDITERKQAQNALEQQEILYRTIFENVSDGINIIDIETGKIVVANHAICQMHGYSQEEFVKLQPPEFVHEDTLPRFAEFIRDIRAGNQFHGQGLDLHKDGTLIDVEVSASPIFYNGKIHALGVIRDISERKRSELALAESEAKFRNLVENANDVIWTTLVDSTITYISPKFQEIFGYEVCEWLNQSFVPLIHPDDLPQVMAFLKQIIETGESINDIEFRHPKKDGTWGWVTSNASILKDADGQVMGWQGILRDISDRKQAEIQLQQQTQELENTLYELKQTQLQMIQSEKMSSLGQMVAGVAHEINNPVNFIHGNLSHISEYTQDLINLVALYQQYYPQPPEEIADVLESIDIEFLIEDLSKALQSTRIGTTRIREIVLSLRNFSRLDEAEVKDVNIHDGIDSTIIILHNRLKAHSERPEIQVIKKYGDLPPVECHAGQLNQVFMNILSNAIDALEEHSQQQLQTGISVNSRIISIHTEVINNNWVQICIADNGPGIKPEICQKLFDPFFTTKPVGKGTGLGLSISYQIITEKHGGKLWCESTPGQGTKFIIEIPIIYVNR</sequence>
<dbReference type="Pfam" id="PF00989">
    <property type="entry name" value="PAS"/>
    <property type="match status" value="1"/>
</dbReference>
<keyword evidence="12" id="KW-1185">Reference proteome</keyword>
<keyword evidence="4" id="KW-0808">Transferase</keyword>
<dbReference type="InterPro" id="IPR000700">
    <property type="entry name" value="PAS-assoc_C"/>
</dbReference>
<feature type="domain" description="PAC" evidence="10">
    <location>
        <begin position="275"/>
        <end position="331"/>
    </location>
</feature>
<feature type="domain" description="PAC" evidence="10">
    <location>
        <begin position="530"/>
        <end position="582"/>
    </location>
</feature>
<dbReference type="Proteomes" id="UP000658514">
    <property type="component" value="Unassembled WGS sequence"/>
</dbReference>
<evidence type="ECO:0000256" key="3">
    <source>
        <dbReference type="ARBA" id="ARBA00022553"/>
    </source>
</evidence>
<dbReference type="CDD" id="cd00130">
    <property type="entry name" value="PAS"/>
    <property type="match status" value="4"/>
</dbReference>
<reference evidence="11 12" key="1">
    <citation type="journal article" date="2020" name="ISME J.">
        <title>Comparative genomics reveals insights into cyanobacterial evolution and habitat adaptation.</title>
        <authorList>
            <person name="Chen M.Y."/>
            <person name="Teng W.K."/>
            <person name="Zhao L."/>
            <person name="Hu C.X."/>
            <person name="Zhou Y.K."/>
            <person name="Han B.P."/>
            <person name="Song L.R."/>
            <person name="Shu W.S."/>
        </authorList>
    </citation>
    <scope>NUCLEOTIDE SEQUENCE [LARGE SCALE GENOMIC DNA]</scope>
    <source>
        <strain evidence="11 12">FACHB-288</strain>
    </source>
</reference>
<dbReference type="Pfam" id="PF08448">
    <property type="entry name" value="PAS_4"/>
    <property type="match status" value="1"/>
</dbReference>
<dbReference type="SUPFAM" id="SSF55785">
    <property type="entry name" value="PYP-like sensor domain (PAS domain)"/>
    <property type="match status" value="4"/>
</dbReference>
<dbReference type="PANTHER" id="PTHR43304">
    <property type="entry name" value="PHYTOCHROME-LIKE PROTEIN CPH1"/>
    <property type="match status" value="1"/>
</dbReference>
<dbReference type="InterPro" id="IPR052162">
    <property type="entry name" value="Sensor_kinase/Photoreceptor"/>
</dbReference>
<evidence type="ECO:0000259" key="8">
    <source>
        <dbReference type="PROSITE" id="PS50109"/>
    </source>
</evidence>
<name>A0ABR8A6W2_9CYAN</name>
<dbReference type="Pfam" id="PF08447">
    <property type="entry name" value="PAS_3"/>
    <property type="match status" value="1"/>
</dbReference>
<evidence type="ECO:0000256" key="5">
    <source>
        <dbReference type="ARBA" id="ARBA00022777"/>
    </source>
</evidence>
<dbReference type="InterPro" id="IPR013655">
    <property type="entry name" value="PAS_fold_3"/>
</dbReference>
<dbReference type="InterPro" id="IPR003661">
    <property type="entry name" value="HisK_dim/P_dom"/>
</dbReference>
<comment type="caution">
    <text evidence="11">The sequence shown here is derived from an EMBL/GenBank/DDBJ whole genome shotgun (WGS) entry which is preliminary data.</text>
</comment>
<evidence type="ECO:0000256" key="2">
    <source>
        <dbReference type="ARBA" id="ARBA00012438"/>
    </source>
</evidence>
<gene>
    <name evidence="11" type="ORF">H6G24_08695</name>
</gene>
<keyword evidence="5" id="KW-0418">Kinase</keyword>
<evidence type="ECO:0000256" key="7">
    <source>
        <dbReference type="SAM" id="Coils"/>
    </source>
</evidence>
<dbReference type="InterPro" id="IPR005467">
    <property type="entry name" value="His_kinase_dom"/>
</dbReference>
<dbReference type="SMART" id="SM00091">
    <property type="entry name" value="PAS"/>
    <property type="match status" value="4"/>
</dbReference>
<dbReference type="PRINTS" id="PR00344">
    <property type="entry name" value="BCTRLSENSOR"/>
</dbReference>
<dbReference type="SMART" id="SM00388">
    <property type="entry name" value="HisKA"/>
    <property type="match status" value="1"/>
</dbReference>
<keyword evidence="7" id="KW-0175">Coiled coil</keyword>
<dbReference type="InterPro" id="IPR036890">
    <property type="entry name" value="HATPase_C_sf"/>
</dbReference>
<dbReference type="Pfam" id="PF02518">
    <property type="entry name" value="HATPase_c"/>
    <property type="match status" value="1"/>
</dbReference>
<dbReference type="InterPro" id="IPR035965">
    <property type="entry name" value="PAS-like_dom_sf"/>
</dbReference>
<dbReference type="InterPro" id="IPR013767">
    <property type="entry name" value="PAS_fold"/>
</dbReference>
<dbReference type="NCBIfam" id="TIGR00229">
    <property type="entry name" value="sensory_box"/>
    <property type="match status" value="4"/>
</dbReference>
<feature type="domain" description="Histidine kinase" evidence="8">
    <location>
        <begin position="616"/>
        <end position="874"/>
    </location>
</feature>
<evidence type="ECO:0000313" key="11">
    <source>
        <dbReference type="EMBL" id="MBD2195564.1"/>
    </source>
</evidence>
<dbReference type="PROSITE" id="PS50112">
    <property type="entry name" value="PAS"/>
    <property type="match status" value="3"/>
</dbReference>
<accession>A0ABR8A6W2</accession>
<evidence type="ECO:0000259" key="9">
    <source>
        <dbReference type="PROSITE" id="PS50112"/>
    </source>
</evidence>
<evidence type="ECO:0000256" key="6">
    <source>
        <dbReference type="ARBA" id="ARBA00023012"/>
    </source>
</evidence>
<dbReference type="InterPro" id="IPR000014">
    <property type="entry name" value="PAS"/>
</dbReference>
<feature type="domain" description="PAS" evidence="9">
    <location>
        <begin position="332"/>
        <end position="403"/>
    </location>
</feature>
<dbReference type="PANTHER" id="PTHR43304:SF1">
    <property type="entry name" value="PAC DOMAIN-CONTAINING PROTEIN"/>
    <property type="match status" value="1"/>
</dbReference>
<dbReference type="InterPro" id="IPR001610">
    <property type="entry name" value="PAC"/>
</dbReference>
<dbReference type="InterPro" id="IPR036097">
    <property type="entry name" value="HisK_dim/P_sf"/>
</dbReference>
<dbReference type="PROSITE" id="PS50109">
    <property type="entry name" value="HIS_KIN"/>
    <property type="match status" value="1"/>
</dbReference>
<dbReference type="EMBL" id="JACJQH010000011">
    <property type="protein sequence ID" value="MBD2195564.1"/>
    <property type="molecule type" value="Genomic_DNA"/>
</dbReference>
<dbReference type="EC" id="2.7.13.3" evidence="2"/>
<keyword evidence="3" id="KW-0597">Phosphoprotein</keyword>
<evidence type="ECO:0000259" key="10">
    <source>
        <dbReference type="PROSITE" id="PS50113"/>
    </source>
</evidence>
<evidence type="ECO:0000256" key="4">
    <source>
        <dbReference type="ARBA" id="ARBA00022679"/>
    </source>
</evidence>
<feature type="domain" description="PAS" evidence="9">
    <location>
        <begin position="456"/>
        <end position="526"/>
    </location>
</feature>
<proteinExistence type="predicted"/>
<dbReference type="RefSeq" id="WP_190539725.1">
    <property type="nucleotide sequence ID" value="NZ_CAWPNO010000013.1"/>
</dbReference>
<feature type="domain" description="PAC" evidence="10">
    <location>
        <begin position="403"/>
        <end position="455"/>
    </location>
</feature>
<protein>
    <recommendedName>
        <fullName evidence="2">histidine kinase</fullName>
        <ecNumber evidence="2">2.7.13.3</ecNumber>
    </recommendedName>
</protein>
<dbReference type="SUPFAM" id="SSF47384">
    <property type="entry name" value="Homodimeric domain of signal transducing histidine kinase"/>
    <property type="match status" value="1"/>
</dbReference>
<dbReference type="PROSITE" id="PS50113">
    <property type="entry name" value="PAC"/>
    <property type="match status" value="3"/>
</dbReference>
<dbReference type="Gene3D" id="3.30.565.10">
    <property type="entry name" value="Histidine kinase-like ATPase, C-terminal domain"/>
    <property type="match status" value="1"/>
</dbReference>
<dbReference type="CDD" id="cd00082">
    <property type="entry name" value="HisKA"/>
    <property type="match status" value="1"/>
</dbReference>
<organism evidence="11 12">
    <name type="scientific">Calothrix parietina FACHB-288</name>
    <dbReference type="NCBI Taxonomy" id="2692896"/>
    <lineage>
        <taxon>Bacteria</taxon>
        <taxon>Bacillati</taxon>
        <taxon>Cyanobacteriota</taxon>
        <taxon>Cyanophyceae</taxon>
        <taxon>Nostocales</taxon>
        <taxon>Calotrichaceae</taxon>
        <taxon>Calothrix</taxon>
    </lineage>
</organism>
<dbReference type="InterPro" id="IPR004358">
    <property type="entry name" value="Sig_transdc_His_kin-like_C"/>
</dbReference>